<dbReference type="EMBL" id="CP117417">
    <property type="protein sequence ID" value="WCT78874.1"/>
    <property type="molecule type" value="Genomic_DNA"/>
</dbReference>
<feature type="domain" description="Bacteriophage tail tape measure N-terminal" evidence="2">
    <location>
        <begin position="174"/>
        <end position="246"/>
    </location>
</feature>
<evidence type="ECO:0000259" key="2">
    <source>
        <dbReference type="Pfam" id="PF06791"/>
    </source>
</evidence>
<keyword evidence="5" id="KW-1185">Reference proteome</keyword>
<dbReference type="Pfam" id="PF09718">
    <property type="entry name" value="Tape_meas_lam_C"/>
    <property type="match status" value="1"/>
</dbReference>
<reference evidence="4 5" key="1">
    <citation type="submission" date="2023-02" db="EMBL/GenBank/DDBJ databases">
        <title>Genome sequence of Novosphingobium humi KACC 19094.</title>
        <authorList>
            <person name="Kim S."/>
            <person name="Heo J."/>
            <person name="Kwon S.-W."/>
        </authorList>
    </citation>
    <scope>NUCLEOTIDE SEQUENCE [LARGE SCALE GENOMIC DNA]</scope>
    <source>
        <strain evidence="4 5">KACC 19094</strain>
    </source>
</reference>
<evidence type="ECO:0000256" key="1">
    <source>
        <dbReference type="SAM" id="MobiDB-lite"/>
    </source>
</evidence>
<dbReference type="Proteomes" id="UP001218231">
    <property type="component" value="Chromosome"/>
</dbReference>
<feature type="compositionally biased region" description="Basic and acidic residues" evidence="1">
    <location>
        <begin position="425"/>
        <end position="434"/>
    </location>
</feature>
<feature type="region of interest" description="Disordered" evidence="1">
    <location>
        <begin position="410"/>
        <end position="436"/>
    </location>
</feature>
<feature type="compositionally biased region" description="Basic and acidic residues" evidence="1">
    <location>
        <begin position="470"/>
        <end position="480"/>
    </location>
</feature>
<feature type="domain" description="Bacteriophage tail tape measure C-terminal" evidence="3">
    <location>
        <begin position="674"/>
        <end position="732"/>
    </location>
</feature>
<feature type="region of interest" description="Disordered" evidence="1">
    <location>
        <begin position="321"/>
        <end position="377"/>
    </location>
</feature>
<dbReference type="InterPro" id="IPR009628">
    <property type="entry name" value="Phage_tape_measure_N"/>
</dbReference>
<dbReference type="RefSeq" id="WP_273619174.1">
    <property type="nucleotide sequence ID" value="NZ_CP117417.1"/>
</dbReference>
<gene>
    <name evidence="4" type="ORF">PQ457_07930</name>
</gene>
<organism evidence="4 5">
    <name type="scientific">Novosphingobium humi</name>
    <dbReference type="NCBI Taxonomy" id="2282397"/>
    <lineage>
        <taxon>Bacteria</taxon>
        <taxon>Pseudomonadati</taxon>
        <taxon>Pseudomonadota</taxon>
        <taxon>Alphaproteobacteria</taxon>
        <taxon>Sphingomonadales</taxon>
        <taxon>Sphingomonadaceae</taxon>
        <taxon>Novosphingobium</taxon>
    </lineage>
</organism>
<evidence type="ECO:0000259" key="3">
    <source>
        <dbReference type="Pfam" id="PF09718"/>
    </source>
</evidence>
<protein>
    <submittedName>
        <fullName evidence="4">Phage tail length tape measure family protein</fullName>
    </submittedName>
</protein>
<proteinExistence type="predicted"/>
<evidence type="ECO:0000313" key="4">
    <source>
        <dbReference type="EMBL" id="WCT78874.1"/>
    </source>
</evidence>
<evidence type="ECO:0000313" key="5">
    <source>
        <dbReference type="Proteomes" id="UP001218231"/>
    </source>
</evidence>
<feature type="compositionally biased region" description="Polar residues" evidence="1">
    <location>
        <begin position="329"/>
        <end position="338"/>
    </location>
</feature>
<feature type="region of interest" description="Disordered" evidence="1">
    <location>
        <begin position="457"/>
        <end position="480"/>
    </location>
</feature>
<dbReference type="Pfam" id="PF06791">
    <property type="entry name" value="TMP_2"/>
    <property type="match status" value="1"/>
</dbReference>
<sequence>MAVKPLVLVVSGQTDKLKTALRSGAADLTDFSKTTEELLEGIQQKVRDSLGITGEDAGAQLGRNLSQQVQAWNRAAQNATATGVDFDPLGGMTSAKTLEAAAAQERLAATYREQAAGAAAAQGANERETLTLRQVAVASELAAAKADQEAAALRTQAGVLEAMERAMGRHNAAQRQTAEVSGATRNAMRDLSFQVSDVATSLAGGMPPMMVFSQQFGQIIGAFQMMGGEGNKLISFLSGPWGMALSTAAVAIVPLLGNLEIFNDKVGDAAKKLKEQAESTRIADQAQAIFDRTLDGAIARERKLADELDRQLKTRRQLNQEKLNEAKESQGNLANQVESARRELRSALAEQKAANDLPANGEAGRAARDSAVQNADRKVEEARTKLFDAQQAELNAQADVRRAEAIQIQARAKEGASPQSAQQARFDRERERLQGDYVRGSISKEEYDAQLSALEKSAEAAKEKPKKKKDTSAREAEAEMKSGAAYDDAIARTVTDLANLARQNVTDLEELGRLDKAAVDAARDRERAATEEQGRREKWSRAQIDALQYKQGEVAEAKKAQIDERIKREVADRWIETQRAALTLETQMLQAQSALALTTAERRALALQILENERKQAILAVDKKVTDGQLTGEQGMAEIGKVNQTYDLKTEQTKKQYASPVEQWRNDLKKNTADINASLQSVEVTGLKGLEDGFVGIISGTQSAAQAFKSMAASIIADLARIAIQQAFVKVFGGGLSSGGKVPGRAQGSLLGFAAGGLPGYAGGVRLSNGMISGPGTGTSDSILALVDGQRPIAVSNDEGIVNARAVRNYWPMIDAMNKGTFPKFADGGLLSAASLTGLAYPRIPSAASLSTRAVIISAPQYHMPGAITTAELMQWTIETSARHAQAAAAAAPIETRRQLARRDEQRIT</sequence>
<accession>A0ABY7U022</accession>
<name>A0ABY7U022_9SPHN</name>
<dbReference type="InterPro" id="IPR006431">
    <property type="entry name" value="Phage_tape_meas_C"/>
</dbReference>